<dbReference type="Proteomes" id="UP000564033">
    <property type="component" value="Unassembled WGS sequence"/>
</dbReference>
<dbReference type="Pfam" id="PF08014">
    <property type="entry name" value="MATCAP"/>
    <property type="match status" value="1"/>
</dbReference>
<dbReference type="SMART" id="SM01154">
    <property type="entry name" value="DUF1704"/>
    <property type="match status" value="1"/>
</dbReference>
<dbReference type="PANTHER" id="PTHR31817">
    <property type="match status" value="1"/>
</dbReference>
<reference evidence="5 6" key="1">
    <citation type="journal article" date="2020" name="Biotechnol. Biofuels">
        <title>New insights from the biogas microbiome by comprehensive genome-resolved metagenomics of nearly 1600 species originating from multiple anaerobic digesters.</title>
        <authorList>
            <person name="Campanaro S."/>
            <person name="Treu L."/>
            <person name="Rodriguez-R L.M."/>
            <person name="Kovalovszki A."/>
            <person name="Ziels R.M."/>
            <person name="Maus I."/>
            <person name="Zhu X."/>
            <person name="Kougias P.G."/>
            <person name="Basile A."/>
            <person name="Luo G."/>
            <person name="Schluter A."/>
            <person name="Konstantinidis K.T."/>
            <person name="Angelidaki I."/>
        </authorList>
    </citation>
    <scope>NUCLEOTIDE SEQUENCE [LARGE SCALE GENOMIC DNA]</scope>
    <source>
        <strain evidence="5">AS19jrsBPTG_9</strain>
    </source>
</reference>
<comment type="cofactor">
    <cofactor evidence="1">
        <name>Zn(2+)</name>
        <dbReference type="ChEBI" id="CHEBI:29105"/>
    </cofactor>
</comment>
<sequence>MNIFTKSGKTSMKLDEVTKYLSQLRLPTSLVFTPLNLQEEREKFFDSEIYEPNFTYRIVKNKNKDILKELTSLKTISDVDPRISAFYIELIESKKDSDDLMHSVGNNELVSEYSVKKYGKPSLLLFNNSSRVLRGKVDGYNLVKYPKMRQRDMLGYEEIEEIFNLVFEALNLDDWKVAKSMNIAKNMVKIGVKRREVLVDPNIERSKFKLKKTIVHEVGTHVLRSVNGLNSGFEALSKANLPGYLDVEEGLATYNESYMDLLTLGWLKRKAALVWGIYIGEKLSFRQLYNSMLGVLPKGSAFSATYRVKRGLGDTSYPGIYCKDVVYFRGFRKVRRRLERDKSLYEKLYAGKIDFKQCQWVDDGLIPKAKIVPNKELWRDIFKDIGI</sequence>
<protein>
    <submittedName>
        <fullName evidence="5">DUF1704 domain-containing protein</fullName>
    </submittedName>
</protein>
<keyword evidence="3" id="KW-0378">Hydrolase</keyword>
<evidence type="ECO:0000256" key="3">
    <source>
        <dbReference type="ARBA" id="ARBA00022801"/>
    </source>
</evidence>
<comment type="caution">
    <text evidence="5">The sequence shown here is derived from an EMBL/GenBank/DDBJ whole genome shotgun (WGS) entry which is preliminary data.</text>
</comment>
<dbReference type="InterPro" id="IPR012548">
    <property type="entry name" value="MATCAP"/>
</dbReference>
<keyword evidence="2" id="KW-0645">Protease</keyword>
<keyword evidence="4" id="KW-0482">Metalloprotease</keyword>
<proteinExistence type="predicted"/>
<dbReference type="PANTHER" id="PTHR31817:SF0">
    <property type="entry name" value="CHROMOSOME UNDETERMINED SCAFFOLD_67, WHOLE GENOME SHOTGUN SEQUENCE"/>
    <property type="match status" value="1"/>
</dbReference>
<gene>
    <name evidence="5" type="ORF">GX888_01740</name>
</gene>
<dbReference type="GO" id="GO:0006508">
    <property type="term" value="P:proteolysis"/>
    <property type="evidence" value="ECO:0007669"/>
    <property type="project" value="UniProtKB-KW"/>
</dbReference>
<dbReference type="EMBL" id="JAAZIL010000046">
    <property type="protein sequence ID" value="NLZ24453.1"/>
    <property type="molecule type" value="Genomic_DNA"/>
</dbReference>
<accession>A0A847VD46</accession>
<evidence type="ECO:0000313" key="6">
    <source>
        <dbReference type="Proteomes" id="UP000564033"/>
    </source>
</evidence>
<name>A0A847VD46_9BACT</name>
<evidence type="ECO:0000313" key="5">
    <source>
        <dbReference type="EMBL" id="NLZ24453.1"/>
    </source>
</evidence>
<dbReference type="GO" id="GO:0008237">
    <property type="term" value="F:metallopeptidase activity"/>
    <property type="evidence" value="ECO:0007669"/>
    <property type="project" value="UniProtKB-KW"/>
</dbReference>
<organism evidence="5 6">
    <name type="scientific">Candidatus Dojkabacteria bacterium</name>
    <dbReference type="NCBI Taxonomy" id="2099670"/>
    <lineage>
        <taxon>Bacteria</taxon>
        <taxon>Candidatus Dojkabacteria</taxon>
    </lineage>
</organism>
<evidence type="ECO:0000256" key="1">
    <source>
        <dbReference type="ARBA" id="ARBA00001947"/>
    </source>
</evidence>
<dbReference type="AlphaFoldDB" id="A0A847VD46"/>
<evidence type="ECO:0000256" key="2">
    <source>
        <dbReference type="ARBA" id="ARBA00022670"/>
    </source>
</evidence>
<evidence type="ECO:0000256" key="4">
    <source>
        <dbReference type="ARBA" id="ARBA00023049"/>
    </source>
</evidence>